<accession>A0AAE1JE89</accession>
<keyword evidence="2" id="KW-1185">Reference proteome</keyword>
<dbReference type="AlphaFoldDB" id="A0AAE1JE89"/>
<comment type="caution">
    <text evidence="1">The sequence shown here is derived from an EMBL/GenBank/DDBJ whole genome shotgun (WGS) entry which is preliminary data.</text>
</comment>
<reference evidence="1" key="1">
    <citation type="submission" date="2023-10" db="EMBL/GenBank/DDBJ databases">
        <title>Chromosome-level genome of the transformable northern wattle, Acacia crassicarpa.</title>
        <authorList>
            <person name="Massaro I."/>
            <person name="Sinha N.R."/>
            <person name="Poethig S."/>
            <person name="Leichty A.R."/>
        </authorList>
    </citation>
    <scope>NUCLEOTIDE SEQUENCE</scope>
    <source>
        <strain evidence="1">Acra3RX</strain>
        <tissue evidence="1">Leaf</tissue>
    </source>
</reference>
<protein>
    <recommendedName>
        <fullName evidence="3">Ubiquitin-like protease family profile domain-containing protein</fullName>
    </recommendedName>
</protein>
<dbReference type="Proteomes" id="UP001293593">
    <property type="component" value="Unassembled WGS sequence"/>
</dbReference>
<sequence length="160" mass="19013">MSQTTMEQRQEYISRRLCNVRRKVYLLPFFHSRHWQLVLMCMAEYKVIFLCSTHGEPVPTLVQTINDAMRTFQIDALKNRPSKAKEPKWLRLETRRQPQASNLCGQYIMKHMYDIVTKGNTKLYAKMFQCPAPFSDAELEHIRNLFCQYLYDLILSDQGQ</sequence>
<dbReference type="SUPFAM" id="SSF54001">
    <property type="entry name" value="Cysteine proteinases"/>
    <property type="match status" value="1"/>
</dbReference>
<organism evidence="1 2">
    <name type="scientific">Acacia crassicarpa</name>
    <name type="common">northern wattle</name>
    <dbReference type="NCBI Taxonomy" id="499986"/>
    <lineage>
        <taxon>Eukaryota</taxon>
        <taxon>Viridiplantae</taxon>
        <taxon>Streptophyta</taxon>
        <taxon>Embryophyta</taxon>
        <taxon>Tracheophyta</taxon>
        <taxon>Spermatophyta</taxon>
        <taxon>Magnoliopsida</taxon>
        <taxon>eudicotyledons</taxon>
        <taxon>Gunneridae</taxon>
        <taxon>Pentapetalae</taxon>
        <taxon>rosids</taxon>
        <taxon>fabids</taxon>
        <taxon>Fabales</taxon>
        <taxon>Fabaceae</taxon>
        <taxon>Caesalpinioideae</taxon>
        <taxon>mimosoid clade</taxon>
        <taxon>Acacieae</taxon>
        <taxon>Acacia</taxon>
    </lineage>
</organism>
<dbReference type="InterPro" id="IPR038765">
    <property type="entry name" value="Papain-like_cys_pep_sf"/>
</dbReference>
<proteinExistence type="predicted"/>
<dbReference type="Gene3D" id="3.40.395.10">
    <property type="entry name" value="Adenoviral Proteinase, Chain A"/>
    <property type="match status" value="1"/>
</dbReference>
<evidence type="ECO:0000313" key="2">
    <source>
        <dbReference type="Proteomes" id="UP001293593"/>
    </source>
</evidence>
<gene>
    <name evidence="1" type="ORF">QN277_024651</name>
</gene>
<evidence type="ECO:0000313" key="1">
    <source>
        <dbReference type="EMBL" id="KAK4267933.1"/>
    </source>
</evidence>
<evidence type="ECO:0008006" key="3">
    <source>
        <dbReference type="Google" id="ProtNLM"/>
    </source>
</evidence>
<name>A0AAE1JE89_9FABA</name>
<dbReference type="EMBL" id="JAWXYG010000007">
    <property type="protein sequence ID" value="KAK4267933.1"/>
    <property type="molecule type" value="Genomic_DNA"/>
</dbReference>